<dbReference type="Gene3D" id="2.40.170.20">
    <property type="entry name" value="TonB-dependent receptor, beta-barrel domain"/>
    <property type="match status" value="1"/>
</dbReference>
<dbReference type="InterPro" id="IPR036942">
    <property type="entry name" value="Beta-barrel_TonB_sf"/>
</dbReference>
<name>A0A1I3Q2S1_9FLAO</name>
<dbReference type="Proteomes" id="UP000243887">
    <property type="component" value="Unassembled WGS sequence"/>
</dbReference>
<dbReference type="STRING" id="1150112.SAMN04487893_10526"/>
<gene>
    <name evidence="5" type="ORF">SAMN04487893_10526</name>
</gene>
<comment type="subcellular location">
    <subcellularLocation>
        <location evidence="1">Cell outer membrane</location>
    </subcellularLocation>
</comment>
<evidence type="ECO:0008006" key="7">
    <source>
        <dbReference type="Google" id="ProtNLM"/>
    </source>
</evidence>
<evidence type="ECO:0000256" key="4">
    <source>
        <dbReference type="SAM" id="SignalP"/>
    </source>
</evidence>
<accession>A0A1I3Q2S1</accession>
<dbReference type="GO" id="GO:0009279">
    <property type="term" value="C:cell outer membrane"/>
    <property type="evidence" value="ECO:0007669"/>
    <property type="project" value="UniProtKB-SubCell"/>
</dbReference>
<dbReference type="SUPFAM" id="SSF56935">
    <property type="entry name" value="Porins"/>
    <property type="match status" value="1"/>
</dbReference>
<evidence type="ECO:0000256" key="2">
    <source>
        <dbReference type="ARBA" id="ARBA00023136"/>
    </source>
</evidence>
<feature type="signal peptide" evidence="4">
    <location>
        <begin position="1"/>
        <end position="21"/>
    </location>
</feature>
<evidence type="ECO:0000313" key="6">
    <source>
        <dbReference type="Proteomes" id="UP000243887"/>
    </source>
</evidence>
<dbReference type="EMBL" id="FORU01000005">
    <property type="protein sequence ID" value="SFJ27995.1"/>
    <property type="molecule type" value="Genomic_DNA"/>
</dbReference>
<organism evidence="5 6">
    <name type="scientific">Myroides guanonis</name>
    <dbReference type="NCBI Taxonomy" id="1150112"/>
    <lineage>
        <taxon>Bacteria</taxon>
        <taxon>Pseudomonadati</taxon>
        <taxon>Bacteroidota</taxon>
        <taxon>Flavobacteriia</taxon>
        <taxon>Flavobacteriales</taxon>
        <taxon>Flavobacteriaceae</taxon>
        <taxon>Myroides</taxon>
    </lineage>
</organism>
<keyword evidence="2" id="KW-0472">Membrane</keyword>
<dbReference type="RefSeq" id="WP_090678517.1">
    <property type="nucleotide sequence ID" value="NZ_FORU01000005.1"/>
</dbReference>
<evidence type="ECO:0000256" key="1">
    <source>
        <dbReference type="ARBA" id="ARBA00004442"/>
    </source>
</evidence>
<feature type="chain" id="PRO_5017335613" description="Outer membrane protein beta-barrel domain-containing protein" evidence="4">
    <location>
        <begin position="22"/>
        <end position="206"/>
    </location>
</feature>
<evidence type="ECO:0000313" key="5">
    <source>
        <dbReference type="EMBL" id="SFJ27995.1"/>
    </source>
</evidence>
<dbReference type="AlphaFoldDB" id="A0A1I3Q2S1"/>
<evidence type="ECO:0000256" key="3">
    <source>
        <dbReference type="ARBA" id="ARBA00023237"/>
    </source>
</evidence>
<sequence>MKKQLILGITLLATGLFSVQAQDNSSEFLANTTFELGWGYNIPMSPTDGIKAGDFSGVNSLYVGAHYQLDDFWGLRGTYAYNGFKDKDNSDFGLTFHKFMLESTFNISKAISGVSTQTPFEVLSHTGLGISVGKSELKSGSDNIGNVQIGLMPRYNITDKISVHLDATYVINFSQNYGYNGGPAVENGDSATGGYFTANLGVALKL</sequence>
<keyword evidence="4" id="KW-0732">Signal</keyword>
<proteinExistence type="predicted"/>
<dbReference type="OrthoDB" id="1339830at2"/>
<keyword evidence="3" id="KW-0998">Cell outer membrane</keyword>
<reference evidence="6" key="1">
    <citation type="submission" date="2016-10" db="EMBL/GenBank/DDBJ databases">
        <authorList>
            <person name="Varghese N."/>
            <person name="Submissions S."/>
        </authorList>
    </citation>
    <scope>NUCLEOTIDE SEQUENCE [LARGE SCALE GENOMIC DNA]</scope>
    <source>
        <strain evidence="6">DSM 26542</strain>
    </source>
</reference>
<keyword evidence="6" id="KW-1185">Reference proteome</keyword>
<protein>
    <recommendedName>
        <fullName evidence="7">Outer membrane protein beta-barrel domain-containing protein</fullName>
    </recommendedName>
</protein>